<name>A0A0D8HJ12_9ACTN</name>
<proteinExistence type="predicted"/>
<dbReference type="EMBL" id="JXYS01000029">
    <property type="protein sequence ID" value="KJF17777.1"/>
    <property type="molecule type" value="Genomic_DNA"/>
</dbReference>
<protein>
    <submittedName>
        <fullName evidence="1">Uncharacterized protein</fullName>
    </submittedName>
</protein>
<reference evidence="1 2" key="1">
    <citation type="submission" date="2015-01" db="EMBL/GenBank/DDBJ databases">
        <title>Draft genome of the acidophilic iron oxidizer Acidithrix ferrooxidans strain Py-F3.</title>
        <authorList>
            <person name="Poehlein A."/>
            <person name="Eisen S."/>
            <person name="Schloemann M."/>
            <person name="Johnson B.D."/>
            <person name="Daniel R."/>
            <person name="Muehling M."/>
        </authorList>
    </citation>
    <scope>NUCLEOTIDE SEQUENCE [LARGE SCALE GENOMIC DNA]</scope>
    <source>
        <strain evidence="1 2">Py-F3</strain>
    </source>
</reference>
<organism evidence="1 2">
    <name type="scientific">Acidithrix ferrooxidans</name>
    <dbReference type="NCBI Taxonomy" id="1280514"/>
    <lineage>
        <taxon>Bacteria</taxon>
        <taxon>Bacillati</taxon>
        <taxon>Actinomycetota</taxon>
        <taxon>Acidimicrobiia</taxon>
        <taxon>Acidimicrobiales</taxon>
        <taxon>Acidimicrobiaceae</taxon>
        <taxon>Acidithrix</taxon>
    </lineage>
</organism>
<dbReference type="Proteomes" id="UP000032360">
    <property type="component" value="Unassembled WGS sequence"/>
</dbReference>
<comment type="caution">
    <text evidence="1">The sequence shown here is derived from an EMBL/GenBank/DDBJ whole genome shotgun (WGS) entry which is preliminary data.</text>
</comment>
<dbReference type="AlphaFoldDB" id="A0A0D8HJ12"/>
<evidence type="ECO:0000313" key="2">
    <source>
        <dbReference type="Proteomes" id="UP000032360"/>
    </source>
</evidence>
<accession>A0A0D8HJ12</accession>
<gene>
    <name evidence="1" type="ORF">AXFE_12740</name>
</gene>
<keyword evidence="2" id="KW-1185">Reference proteome</keyword>
<dbReference type="STRING" id="1280514.AXFE_12740"/>
<sequence>MRVLEPIPRAIDRIFSVQSPWAFCLSNFEINLSRVELVFDAAALECVLI</sequence>
<evidence type="ECO:0000313" key="1">
    <source>
        <dbReference type="EMBL" id="KJF17777.1"/>
    </source>
</evidence>